<protein>
    <submittedName>
        <fullName evidence="1">Uncharacterized protein</fullName>
    </submittedName>
</protein>
<name>A0A2C9WP10_MANES</name>
<evidence type="ECO:0000313" key="1">
    <source>
        <dbReference type="EMBL" id="OAY62212.1"/>
    </source>
</evidence>
<dbReference type="AlphaFoldDB" id="A0A2C9WP10"/>
<gene>
    <name evidence="1" type="ORF">MANES_01G250300</name>
</gene>
<reference evidence="1" key="1">
    <citation type="submission" date="2016-02" db="EMBL/GenBank/DDBJ databases">
        <title>WGS assembly of Manihot esculenta.</title>
        <authorList>
            <person name="Bredeson J.V."/>
            <person name="Prochnik S.E."/>
            <person name="Lyons J.B."/>
            <person name="Schmutz J."/>
            <person name="Grimwood J."/>
            <person name="Vrebalov J."/>
            <person name="Bart R.S."/>
            <person name="Amuge T."/>
            <person name="Ferguson M.E."/>
            <person name="Green R."/>
            <person name="Putnam N."/>
            <person name="Stites J."/>
            <person name="Rounsley S."/>
            <person name="Rokhsar D.S."/>
        </authorList>
    </citation>
    <scope>NUCLEOTIDE SEQUENCE [LARGE SCALE GENOMIC DNA]</scope>
    <source>
        <tissue evidence="1">Leaf</tissue>
    </source>
</reference>
<accession>A0A2C9WP10</accession>
<organism evidence="1">
    <name type="scientific">Manihot esculenta</name>
    <name type="common">Cassava</name>
    <name type="synonym">Jatropha manihot</name>
    <dbReference type="NCBI Taxonomy" id="3983"/>
    <lineage>
        <taxon>Eukaryota</taxon>
        <taxon>Viridiplantae</taxon>
        <taxon>Streptophyta</taxon>
        <taxon>Embryophyta</taxon>
        <taxon>Tracheophyta</taxon>
        <taxon>Spermatophyta</taxon>
        <taxon>Magnoliopsida</taxon>
        <taxon>eudicotyledons</taxon>
        <taxon>Gunneridae</taxon>
        <taxon>Pentapetalae</taxon>
        <taxon>rosids</taxon>
        <taxon>fabids</taxon>
        <taxon>Malpighiales</taxon>
        <taxon>Euphorbiaceae</taxon>
        <taxon>Crotonoideae</taxon>
        <taxon>Manihoteae</taxon>
        <taxon>Manihot</taxon>
    </lineage>
</organism>
<proteinExistence type="predicted"/>
<sequence>MHGSSLAPSLKGRGGCGTAAGSWIPIGCAGTRGLIAQTKGLHAPGDVVAFHLFCIGVKGAPMLFPILKVLITQ</sequence>
<dbReference type="EMBL" id="CM004387">
    <property type="protein sequence ID" value="OAY62212.1"/>
    <property type="molecule type" value="Genomic_DNA"/>
</dbReference>